<sequence length="950" mass="102593">MADNFKKALQPPHPGEKQVGKAISPPPCQRGIPIYPLRYGITDHPLDTKLFPKLTTAGYPALQGGKAYGLRVLRPGCYVYLCYMKDGRMWTQHYRVTADVRFAPIWWTEADDKDAAPGRLATPDETVAQPWLLAPEEKTATTVYLLVTDTVLTHRTLYKIETNQGGLRDKLATQVKPAGGDQQAHTFRAILAGNATVELIKPAISGTPYGYSWSEVKPEKEMADNNRIVGGMYTMLLPRKDVIPLAVALQDTIGIASELGYLCSLAVKDKDAFQTQNKHKLQSAALIDTYFKQAEASPDGKSQDGLDAIRRQKNMVDLNGARAFKSTHDQKLKNFDPPIRKTGADVVAWMRLLDDSKLLGTALRSFDLSCVRNAMDYEIAVLNCIGASVHTDDGLHELAKLIRAEPKLSPLWKALGAGDEPLMDRLNRYLIISRAVFGAADKYVEERAATAATNILAGMVQHFVATAPVNEARIQILRLRHVSARRFNITLGYTEISAEQFAHYAMEMQGYLVMGPDVFARWKLEMSQVPGRTPGSVETQGSQRIEVWEWETIGTAAVQGAAHGHAEPIPAIGNPLLRNLKRVRDIAVVKAAPLRTPAGVGFTGIGGALAVWTMRGAVKDLSKELNGTNAVSGFGALAGLAGSAIEVTTLALSMFMARKGNEILATTIATVGFKWGTTYAGGAAAAIMAVADTIRAVNASNDGNAEQASWYLGSALAGGVVAVATFAGGQAVLTTLAAGGGEAVAVLGFTPVGWLVIAVLATAVVIYCSVKAGSSQQSPVEIWLAHSAWGAAVRHFSLSQEMEAWHSLHFRPQITTKWEAAYGNSGTLRLRCTLPGDGNGDFRAVLRASLHGQPLQRVDAETAGKATGAFNLNLDKQFVVGRLSSDYGAERGWQIGMHHEAQVEVSYLYRPDPQKMPDLGLEQPDMPKPLIFTRDGAADESRLAPVRAPA</sequence>
<comment type="caution">
    <text evidence="4">The sequence shown here is derived from an EMBL/GenBank/DDBJ whole genome shotgun (WGS) entry which is preliminary data.</text>
</comment>
<dbReference type="RefSeq" id="WP_061177895.1">
    <property type="nucleotide sequence ID" value="NZ_FCOE02000023.1"/>
</dbReference>
<keyword evidence="5" id="KW-1185">Reference proteome</keyword>
<gene>
    <name evidence="4" type="ORF">AWB80_05550</name>
</gene>
<feature type="transmembrane region" description="Helical" evidence="2">
    <location>
        <begin position="630"/>
        <end position="657"/>
    </location>
</feature>
<name>A0A158CQC7_9BURK</name>
<evidence type="ECO:0000313" key="5">
    <source>
        <dbReference type="Proteomes" id="UP000054911"/>
    </source>
</evidence>
<proteinExistence type="predicted"/>
<keyword evidence="2" id="KW-0812">Transmembrane</keyword>
<feature type="transmembrane region" description="Helical" evidence="2">
    <location>
        <begin position="745"/>
        <end position="768"/>
    </location>
</feature>
<dbReference type="CDD" id="cd20706">
    <property type="entry name" value="MIX_II"/>
    <property type="match status" value="1"/>
</dbReference>
<accession>A0A158CQC7</accession>
<dbReference type="Proteomes" id="UP000054911">
    <property type="component" value="Unassembled WGS sequence"/>
</dbReference>
<feature type="transmembrane region" description="Helical" evidence="2">
    <location>
        <begin position="598"/>
        <end position="618"/>
    </location>
</feature>
<keyword evidence="2" id="KW-1133">Transmembrane helix</keyword>
<feature type="transmembrane region" description="Helical" evidence="2">
    <location>
        <begin position="710"/>
        <end position="733"/>
    </location>
</feature>
<feature type="domain" description="Toxin VasX N-terminal region" evidence="3">
    <location>
        <begin position="26"/>
        <end position="179"/>
    </location>
</feature>
<dbReference type="STRING" id="1777141.AWB80_05550"/>
<evidence type="ECO:0000256" key="1">
    <source>
        <dbReference type="SAM" id="MobiDB-lite"/>
    </source>
</evidence>
<keyword evidence="2" id="KW-0472">Membrane</keyword>
<evidence type="ECO:0000313" key="4">
    <source>
        <dbReference type="EMBL" id="SAK83807.1"/>
    </source>
</evidence>
<organism evidence="4 5">
    <name type="scientific">Caballeronia pedi</name>
    <dbReference type="NCBI Taxonomy" id="1777141"/>
    <lineage>
        <taxon>Bacteria</taxon>
        <taxon>Pseudomonadati</taxon>
        <taxon>Pseudomonadota</taxon>
        <taxon>Betaproteobacteria</taxon>
        <taxon>Burkholderiales</taxon>
        <taxon>Burkholderiaceae</taxon>
        <taxon>Caballeronia</taxon>
    </lineage>
</organism>
<feature type="transmembrane region" description="Helical" evidence="2">
    <location>
        <begin position="677"/>
        <end position="698"/>
    </location>
</feature>
<dbReference type="InterPro" id="IPR046864">
    <property type="entry name" value="VasX_N"/>
</dbReference>
<protein>
    <recommendedName>
        <fullName evidence="3">Toxin VasX N-terminal region domain-containing protein</fullName>
    </recommendedName>
</protein>
<evidence type="ECO:0000259" key="3">
    <source>
        <dbReference type="Pfam" id="PF20249"/>
    </source>
</evidence>
<feature type="region of interest" description="Disordered" evidence="1">
    <location>
        <begin position="916"/>
        <end position="950"/>
    </location>
</feature>
<dbReference type="OrthoDB" id="9025283at2"/>
<feature type="region of interest" description="Disordered" evidence="1">
    <location>
        <begin position="1"/>
        <end position="27"/>
    </location>
</feature>
<dbReference type="Pfam" id="PF20249">
    <property type="entry name" value="VasX_N"/>
    <property type="match status" value="1"/>
</dbReference>
<evidence type="ECO:0000256" key="2">
    <source>
        <dbReference type="SAM" id="Phobius"/>
    </source>
</evidence>
<reference evidence="4" key="1">
    <citation type="submission" date="2016-01" db="EMBL/GenBank/DDBJ databases">
        <authorList>
            <person name="Peeters C."/>
        </authorList>
    </citation>
    <scope>NUCLEOTIDE SEQUENCE [LARGE SCALE GENOMIC DNA]</scope>
    <source>
        <strain evidence="4">LMG 29323</strain>
    </source>
</reference>
<dbReference type="AlphaFoldDB" id="A0A158CQC7"/>
<dbReference type="EMBL" id="FCOE02000023">
    <property type="protein sequence ID" value="SAK83807.1"/>
    <property type="molecule type" value="Genomic_DNA"/>
</dbReference>